<dbReference type="Gene3D" id="3.40.630.30">
    <property type="match status" value="1"/>
</dbReference>
<accession>A0AA95MNK9</accession>
<evidence type="ECO:0000313" key="2">
    <source>
        <dbReference type="Proteomes" id="UP001178288"/>
    </source>
</evidence>
<proteinExistence type="predicted"/>
<gene>
    <name evidence="1" type="ORF">QNH39_05395</name>
</gene>
<dbReference type="KEGG" id="nnv:QNH39_05395"/>
<sequence>MHKKLFVEGLLGKTFKILNGFPSYITFEQKEKPTGLISEQDLTNLLDLCSKWGLERIGVSLERTAAEFDYLSELFLRNGFEHFSSRIEVYKDLTNLDKGETPFTYAALADQSYSESEFKSLWESCMSGSDNKPSSLTMDQHLMSVKSELGEDWEESCHVYYLQNNPIGISIPHLEPGTMDEGRLFYFGLIPEARGQGFSTALHLQSLLTLKEMGATYYIGSTEIANKKMKRVFEKNDCITRTQTESYYKYFSN</sequence>
<dbReference type="RefSeq" id="WP_066083326.1">
    <property type="nucleotide sequence ID" value="NZ_CP126114.1"/>
</dbReference>
<reference evidence="1" key="1">
    <citation type="submission" date="2023-05" db="EMBL/GenBank/DDBJ databases">
        <title>Comparative genomics of Bacillaceae isolates and their secondary metabolite potential.</title>
        <authorList>
            <person name="Song L."/>
            <person name="Nielsen L.J."/>
            <person name="Mohite O."/>
            <person name="Xu X."/>
            <person name="Weber T."/>
            <person name="Kovacs A.T."/>
        </authorList>
    </citation>
    <scope>NUCLEOTIDE SEQUENCE</scope>
    <source>
        <strain evidence="1">XLM17</strain>
    </source>
</reference>
<organism evidence="1 2">
    <name type="scientific">Neobacillus novalis</name>
    <dbReference type="NCBI Taxonomy" id="220687"/>
    <lineage>
        <taxon>Bacteria</taxon>
        <taxon>Bacillati</taxon>
        <taxon>Bacillota</taxon>
        <taxon>Bacilli</taxon>
        <taxon>Bacillales</taxon>
        <taxon>Bacillaceae</taxon>
        <taxon>Neobacillus</taxon>
    </lineage>
</organism>
<dbReference type="SUPFAM" id="SSF55729">
    <property type="entry name" value="Acyl-CoA N-acyltransferases (Nat)"/>
    <property type="match status" value="1"/>
</dbReference>
<dbReference type="CDD" id="cd04301">
    <property type="entry name" value="NAT_SF"/>
    <property type="match status" value="1"/>
</dbReference>
<dbReference type="Proteomes" id="UP001178288">
    <property type="component" value="Chromosome"/>
</dbReference>
<keyword evidence="2" id="KW-1185">Reference proteome</keyword>
<dbReference type="AlphaFoldDB" id="A0AA95MNK9"/>
<evidence type="ECO:0000313" key="1">
    <source>
        <dbReference type="EMBL" id="WHY87292.1"/>
    </source>
</evidence>
<protein>
    <submittedName>
        <fullName evidence="1">GNAT family N-acetyltransferase</fullName>
    </submittedName>
</protein>
<dbReference type="InterPro" id="IPR016181">
    <property type="entry name" value="Acyl_CoA_acyltransferase"/>
</dbReference>
<name>A0AA95MNK9_9BACI</name>
<dbReference type="EMBL" id="CP126114">
    <property type="protein sequence ID" value="WHY87292.1"/>
    <property type="molecule type" value="Genomic_DNA"/>
</dbReference>